<dbReference type="GO" id="GO:0016779">
    <property type="term" value="F:nucleotidyltransferase activity"/>
    <property type="evidence" value="ECO:0007669"/>
    <property type="project" value="InterPro"/>
</dbReference>
<dbReference type="OrthoDB" id="40412at2157"/>
<reference evidence="3" key="1">
    <citation type="journal article" date="2014" name="Int. J. Syst. Evol. Microbiol.">
        <title>Complete genome sequence of Corynebacterium casei LMG S-19264T (=DSM 44701T), isolated from a smear-ripened cheese.</title>
        <authorList>
            <consortium name="US DOE Joint Genome Institute (JGI-PGF)"/>
            <person name="Walter F."/>
            <person name="Albersmeier A."/>
            <person name="Kalinowski J."/>
            <person name="Ruckert C."/>
        </authorList>
    </citation>
    <scope>NUCLEOTIDE SEQUENCE</scope>
    <source>
        <strain evidence="3">JCM 11219</strain>
    </source>
</reference>
<dbReference type="InterPro" id="IPR002934">
    <property type="entry name" value="Polymerase_NTP_transf_dom"/>
</dbReference>
<dbReference type="EMBL" id="BMNM01000001">
    <property type="protein sequence ID" value="GGI70427.1"/>
    <property type="molecule type" value="Genomic_DNA"/>
</dbReference>
<evidence type="ECO:0000313" key="2">
    <source>
        <dbReference type="EMBL" id="BDR91781.1"/>
    </source>
</evidence>
<gene>
    <name evidence="3" type="ORF">GCM10007112_04250</name>
    <name evidence="2" type="ORF">Vsou_08740</name>
</gene>
<evidence type="ECO:0000259" key="1">
    <source>
        <dbReference type="Pfam" id="PF01909"/>
    </source>
</evidence>
<dbReference type="Proteomes" id="UP001060771">
    <property type="component" value="Chromosome"/>
</dbReference>
<dbReference type="Proteomes" id="UP000657075">
    <property type="component" value="Unassembled WGS sequence"/>
</dbReference>
<dbReference type="InterPro" id="IPR043519">
    <property type="entry name" value="NT_sf"/>
</dbReference>
<reference evidence="5" key="3">
    <citation type="submission" date="2022-09" db="EMBL/GenBank/DDBJ databases">
        <title>Complete genome sequence of Vulcanisaeta souniana.</title>
        <authorList>
            <person name="Kato S."/>
            <person name="Itoh T."/>
            <person name="Ohkuma M."/>
        </authorList>
    </citation>
    <scope>NUCLEOTIDE SEQUENCE [LARGE SCALE GENOMIC DNA]</scope>
    <source>
        <strain evidence="5">JCM 11219</strain>
    </source>
</reference>
<dbReference type="RefSeq" id="WP_054843435.1">
    <property type="nucleotide sequence ID" value="NZ_AP026830.1"/>
</dbReference>
<protein>
    <recommendedName>
        <fullName evidence="1">Polymerase nucleotidyl transferase domain-containing protein</fullName>
    </recommendedName>
</protein>
<dbReference type="PANTHER" id="PTHR37030">
    <property type="entry name" value="NUCLEOTIDYLTRANSFERASE"/>
    <property type="match status" value="1"/>
</dbReference>
<evidence type="ECO:0000313" key="5">
    <source>
        <dbReference type="Proteomes" id="UP001060771"/>
    </source>
</evidence>
<feature type="domain" description="Polymerase nucleotidyl transferase" evidence="1">
    <location>
        <begin position="25"/>
        <end position="78"/>
    </location>
</feature>
<name>A0A830E4S3_9CREN</name>
<dbReference type="GeneID" id="76206423"/>
<dbReference type="PANTHER" id="PTHR37030:SF3">
    <property type="entry name" value="POLYMERASE NUCLEOTIDYL TRANSFERASE DOMAIN-CONTAINING PROTEIN"/>
    <property type="match status" value="1"/>
</dbReference>
<dbReference type="EMBL" id="AP026830">
    <property type="protein sequence ID" value="BDR91781.1"/>
    <property type="molecule type" value="Genomic_DNA"/>
</dbReference>
<accession>A0A830E4S3</accession>
<reference evidence="2" key="4">
    <citation type="journal article" date="2023" name="Microbiol. Resour. Announc.">
        <title>Complete Genome Sequence of Vulcanisaeta souniana Strain IC-059, a Hyperthermophilic Archaeon Isolated from Hot Spring Water in Japan.</title>
        <authorList>
            <person name="Kato S."/>
            <person name="Itoh T."/>
            <person name="Wu L."/>
            <person name="Ma J."/>
            <person name="Ohkuma M."/>
        </authorList>
    </citation>
    <scope>NUCLEOTIDE SEQUENCE</scope>
    <source>
        <strain evidence="2">JCM 11219</strain>
    </source>
</reference>
<dbReference type="Pfam" id="PF01909">
    <property type="entry name" value="NTP_transf_2"/>
    <property type="match status" value="1"/>
</dbReference>
<dbReference type="SUPFAM" id="SSF81301">
    <property type="entry name" value="Nucleotidyltransferase"/>
    <property type="match status" value="1"/>
</dbReference>
<evidence type="ECO:0000313" key="4">
    <source>
        <dbReference type="Proteomes" id="UP000657075"/>
    </source>
</evidence>
<dbReference type="Gene3D" id="3.30.460.10">
    <property type="entry name" value="Beta Polymerase, domain 2"/>
    <property type="match status" value="1"/>
</dbReference>
<evidence type="ECO:0000313" key="3">
    <source>
        <dbReference type="EMBL" id="GGI70427.1"/>
    </source>
</evidence>
<dbReference type="AlphaFoldDB" id="A0A830E4S3"/>
<organism evidence="3 4">
    <name type="scientific">Vulcanisaeta souniana JCM 11219</name>
    <dbReference type="NCBI Taxonomy" id="1293586"/>
    <lineage>
        <taxon>Archaea</taxon>
        <taxon>Thermoproteota</taxon>
        <taxon>Thermoprotei</taxon>
        <taxon>Thermoproteales</taxon>
        <taxon>Thermoproteaceae</taxon>
        <taxon>Vulcanisaeta</taxon>
    </lineage>
</organism>
<reference evidence="3" key="2">
    <citation type="submission" date="2020-09" db="EMBL/GenBank/DDBJ databases">
        <authorList>
            <person name="Sun Q."/>
            <person name="Ohkuma M."/>
        </authorList>
    </citation>
    <scope>NUCLEOTIDE SEQUENCE</scope>
    <source>
        <strain evidence="3">JCM 11219</strain>
    </source>
</reference>
<sequence>MVNYDYLIEDARRRQDVFRNLDRYLRIIKEVVKSIDPNAEVYLFGSVAENRYALSSDIDVLVITNVDPGIILERLWKAGIEPPFEIHVRTPDKLTYYERFSKLIKV</sequence>
<dbReference type="CDD" id="cd05403">
    <property type="entry name" value="NT_KNTase_like"/>
    <property type="match status" value="1"/>
</dbReference>
<keyword evidence="5" id="KW-1185">Reference proteome</keyword>
<proteinExistence type="predicted"/>